<feature type="domain" description="PLD phosphodiesterase" evidence="10">
    <location>
        <begin position="395"/>
        <end position="422"/>
    </location>
</feature>
<evidence type="ECO:0000256" key="9">
    <source>
        <dbReference type="SAM" id="Phobius"/>
    </source>
</evidence>
<dbReference type="NCBIfam" id="TIGR04265">
    <property type="entry name" value="bac_cardiolipin"/>
    <property type="match status" value="1"/>
</dbReference>
<feature type="transmembrane region" description="Helical" evidence="9">
    <location>
        <begin position="48"/>
        <end position="71"/>
    </location>
</feature>
<keyword evidence="4 9" id="KW-0812">Transmembrane</keyword>
<feature type="domain" description="PLD phosphodiesterase" evidence="10">
    <location>
        <begin position="224"/>
        <end position="251"/>
    </location>
</feature>
<evidence type="ECO:0000259" key="10">
    <source>
        <dbReference type="PROSITE" id="PS50035"/>
    </source>
</evidence>
<evidence type="ECO:0000256" key="1">
    <source>
        <dbReference type="ARBA" id="ARBA00004236"/>
    </source>
</evidence>
<dbReference type="PANTHER" id="PTHR21248:SF22">
    <property type="entry name" value="PHOSPHOLIPASE D"/>
    <property type="match status" value="1"/>
</dbReference>
<evidence type="ECO:0000313" key="11">
    <source>
        <dbReference type="EMBL" id="BCX45909.1"/>
    </source>
</evidence>
<evidence type="ECO:0000256" key="8">
    <source>
        <dbReference type="NCBIfam" id="TIGR04265"/>
    </source>
</evidence>
<dbReference type="Gene3D" id="3.30.870.10">
    <property type="entry name" value="Endonuclease Chain A"/>
    <property type="match status" value="2"/>
</dbReference>
<dbReference type="InterPro" id="IPR025202">
    <property type="entry name" value="PLD-like_dom"/>
</dbReference>
<evidence type="ECO:0000256" key="5">
    <source>
        <dbReference type="ARBA" id="ARBA00022737"/>
    </source>
</evidence>
<evidence type="ECO:0000256" key="2">
    <source>
        <dbReference type="ARBA" id="ARBA00022475"/>
    </source>
</evidence>
<keyword evidence="6 9" id="KW-1133">Transmembrane helix</keyword>
<dbReference type="EMBL" id="AP024684">
    <property type="protein sequence ID" value="BCX45909.1"/>
    <property type="molecule type" value="Genomic_DNA"/>
</dbReference>
<evidence type="ECO:0000256" key="6">
    <source>
        <dbReference type="ARBA" id="ARBA00022989"/>
    </source>
</evidence>
<feature type="transmembrane region" description="Helical" evidence="9">
    <location>
        <begin position="15"/>
        <end position="36"/>
    </location>
</feature>
<accession>A0ABM7R660</accession>
<keyword evidence="7 9" id="KW-0472">Membrane</keyword>
<dbReference type="SUPFAM" id="SSF56024">
    <property type="entry name" value="Phospholipase D/nuclease"/>
    <property type="match status" value="2"/>
</dbReference>
<dbReference type="CDD" id="cd09152">
    <property type="entry name" value="PLDc_EcCLS_like_1"/>
    <property type="match status" value="1"/>
</dbReference>
<dbReference type="EC" id="2.7.8.-" evidence="8"/>
<dbReference type="PANTHER" id="PTHR21248">
    <property type="entry name" value="CARDIOLIPIN SYNTHASE"/>
    <property type="match status" value="1"/>
</dbReference>
<dbReference type="SMART" id="SM00155">
    <property type="entry name" value="PLDc"/>
    <property type="match status" value="2"/>
</dbReference>
<evidence type="ECO:0000256" key="3">
    <source>
        <dbReference type="ARBA" id="ARBA00022679"/>
    </source>
</evidence>
<keyword evidence="2" id="KW-1003">Cell membrane</keyword>
<organism evidence="11 12">
    <name type="scientific">Stenotrophomonas pavanii</name>
    <dbReference type="NCBI Taxonomy" id="487698"/>
    <lineage>
        <taxon>Bacteria</taxon>
        <taxon>Pseudomonadati</taxon>
        <taxon>Pseudomonadota</taxon>
        <taxon>Gammaproteobacteria</taxon>
        <taxon>Lysobacterales</taxon>
        <taxon>Lysobacteraceae</taxon>
        <taxon>Stenotrophomonas</taxon>
    </lineage>
</organism>
<dbReference type="CDD" id="cd09158">
    <property type="entry name" value="PLDc_EcCLS_like_2"/>
    <property type="match status" value="1"/>
</dbReference>
<proteinExistence type="predicted"/>
<keyword evidence="3" id="KW-0808">Transferase</keyword>
<sequence length="482" mass="54441">MAHHLPTGDTMLFEWLLGSYLLLIDWLIRLVALCWIPTRTTPGAARSWLLLVGFVPLLGLPLYLLFGHPWLSRERIRRQAEASQVIREEQALQHRLRWTPQPDTASAEIVPLVQRQGDFMPVHGNAVDLLTDYDESLHTLIADIDQAEDRVHLLYYLMFDDAVGEAIVEALQRAAARGVQCRVLLDAVGAKRGLRAYRKRLEARDIEVRAMLPGGLRWRRSGRMDLRNHRKIAVIDNEVAYVGSQNLAGPQFVPGHPNRELVARVRGPAVAHLEAVFASDWYMETGQRLDVIADVPECSDDIATQLLPSGPAYPYSNARDAVAALIHLARRRLVMVTPYFVPDEATLSALRIAALSGVQVQLILSASNNQRLTSWAQEAYYDELLRCGVRIALYEPQFLHAKHMSVDEDIAVLGSINMDIRSFALNAEIGLVCYDRALVQQLCAIEDGYLRESRQLDLQQWRSRPTWRRSREGIARLADALM</sequence>
<comment type="subcellular location">
    <subcellularLocation>
        <location evidence="1">Cell membrane</location>
    </subcellularLocation>
</comment>
<evidence type="ECO:0000313" key="12">
    <source>
        <dbReference type="Proteomes" id="UP000825066"/>
    </source>
</evidence>
<gene>
    <name evidence="11" type="primary">cls</name>
    <name evidence="11" type="ORF">STNY_R41340</name>
</gene>
<keyword evidence="12" id="KW-1185">Reference proteome</keyword>
<dbReference type="InterPro" id="IPR001736">
    <property type="entry name" value="PLipase_D/transphosphatidylase"/>
</dbReference>
<dbReference type="InterPro" id="IPR022924">
    <property type="entry name" value="Cardiolipin_synthase"/>
</dbReference>
<reference evidence="11 12" key="1">
    <citation type="submission" date="2021-05" db="EMBL/GenBank/DDBJ databases">
        <title>Complete Genome Sequence of Stenotrophomonas pavanii strain Y.</title>
        <authorList>
            <person name="Dohra H."/>
            <person name="Mohad Din A.R.J."/>
            <person name="Suzuki K."/>
            <person name="Fatma A."/>
            <person name="Honjyo M."/>
            <person name="Nishimura T."/>
            <person name="Moriuch R."/>
            <person name="Masuda K."/>
            <person name="Minoura A."/>
            <person name="Tashiro Y."/>
            <person name="Futamata H."/>
        </authorList>
    </citation>
    <scope>NUCLEOTIDE SEQUENCE [LARGE SCALE GENOMIC DNA]</scope>
    <source>
        <strain evidence="12">Y</strain>
    </source>
</reference>
<keyword evidence="5" id="KW-0677">Repeat</keyword>
<dbReference type="PROSITE" id="PS50035">
    <property type="entry name" value="PLD"/>
    <property type="match status" value="2"/>
</dbReference>
<dbReference type="Proteomes" id="UP000825066">
    <property type="component" value="Chromosome"/>
</dbReference>
<evidence type="ECO:0000256" key="4">
    <source>
        <dbReference type="ARBA" id="ARBA00022692"/>
    </source>
</evidence>
<evidence type="ECO:0000256" key="7">
    <source>
        <dbReference type="ARBA" id="ARBA00023136"/>
    </source>
</evidence>
<dbReference type="Pfam" id="PF13091">
    <property type="entry name" value="PLDc_2"/>
    <property type="match status" value="2"/>
</dbReference>
<name>A0ABM7R660_9GAMM</name>
<protein>
    <recommendedName>
        <fullName evidence="8">Cardiolipin synthase</fullName>
        <ecNumber evidence="8">2.7.8.-</ecNumber>
    </recommendedName>
</protein>